<evidence type="ECO:0000259" key="8">
    <source>
        <dbReference type="PROSITE" id="PS51369"/>
    </source>
</evidence>
<reference evidence="10 11" key="1">
    <citation type="journal article" date="2018" name="Mol. Plant">
        <title>The genome of Artemisia annua provides insight into the evolution of Asteraceae family and artemisinin biosynthesis.</title>
        <authorList>
            <person name="Shen Q."/>
            <person name="Zhang L."/>
            <person name="Liao Z."/>
            <person name="Wang S."/>
            <person name="Yan T."/>
            <person name="Shi P."/>
            <person name="Liu M."/>
            <person name="Fu X."/>
            <person name="Pan Q."/>
            <person name="Wang Y."/>
            <person name="Lv Z."/>
            <person name="Lu X."/>
            <person name="Zhang F."/>
            <person name="Jiang W."/>
            <person name="Ma Y."/>
            <person name="Chen M."/>
            <person name="Hao X."/>
            <person name="Li L."/>
            <person name="Tang Y."/>
            <person name="Lv G."/>
            <person name="Zhou Y."/>
            <person name="Sun X."/>
            <person name="Brodelius P.E."/>
            <person name="Rose J.K.C."/>
            <person name="Tang K."/>
        </authorList>
    </citation>
    <scope>NUCLEOTIDE SEQUENCE [LARGE SCALE GENOMIC DNA]</scope>
    <source>
        <strain evidence="11">cv. Huhao1</strain>
        <tissue evidence="10">Leaf</tissue>
    </source>
</reference>
<dbReference type="Proteomes" id="UP000245207">
    <property type="component" value="Unassembled WGS sequence"/>
</dbReference>
<organism evidence="10 11">
    <name type="scientific">Artemisia annua</name>
    <name type="common">Sweet wormwood</name>
    <dbReference type="NCBI Taxonomy" id="35608"/>
    <lineage>
        <taxon>Eukaryota</taxon>
        <taxon>Viridiplantae</taxon>
        <taxon>Streptophyta</taxon>
        <taxon>Embryophyta</taxon>
        <taxon>Tracheophyta</taxon>
        <taxon>Spermatophyta</taxon>
        <taxon>Magnoliopsida</taxon>
        <taxon>eudicotyledons</taxon>
        <taxon>Gunneridae</taxon>
        <taxon>Pentapetalae</taxon>
        <taxon>asterids</taxon>
        <taxon>campanulids</taxon>
        <taxon>Asterales</taxon>
        <taxon>Asteraceae</taxon>
        <taxon>Asteroideae</taxon>
        <taxon>Anthemideae</taxon>
        <taxon>Artemisiinae</taxon>
        <taxon>Artemisia</taxon>
    </lineage>
</organism>
<dbReference type="STRING" id="35608.A0A2U1PJB2"/>
<accession>A0A2U1PJB2</accession>
<evidence type="ECO:0000256" key="1">
    <source>
        <dbReference type="ARBA" id="ARBA00004123"/>
    </source>
</evidence>
<feature type="compositionally biased region" description="Basic residues" evidence="7">
    <location>
        <begin position="114"/>
        <end position="127"/>
    </location>
</feature>
<dbReference type="AlphaFoldDB" id="A0A2U1PJB2"/>
<dbReference type="InterPro" id="IPR017887">
    <property type="entry name" value="TF_TCP_subgr"/>
</dbReference>
<dbReference type="OrthoDB" id="1896834at2759"/>
<keyword evidence="4" id="KW-0238">DNA-binding</keyword>
<evidence type="ECO:0000256" key="5">
    <source>
        <dbReference type="ARBA" id="ARBA00023163"/>
    </source>
</evidence>
<feature type="compositionally biased region" description="Basic and acidic residues" evidence="7">
    <location>
        <begin position="99"/>
        <end position="111"/>
    </location>
</feature>
<evidence type="ECO:0000313" key="11">
    <source>
        <dbReference type="Proteomes" id="UP000245207"/>
    </source>
</evidence>
<keyword evidence="2" id="KW-0217">Developmental protein</keyword>
<dbReference type="GO" id="GO:0003700">
    <property type="term" value="F:DNA-binding transcription factor activity"/>
    <property type="evidence" value="ECO:0007669"/>
    <property type="project" value="InterPro"/>
</dbReference>
<feature type="compositionally biased region" description="Polar residues" evidence="7">
    <location>
        <begin position="187"/>
        <end position="196"/>
    </location>
</feature>
<dbReference type="Pfam" id="PF03634">
    <property type="entry name" value="TCP"/>
    <property type="match status" value="1"/>
</dbReference>
<keyword evidence="11" id="KW-1185">Reference proteome</keyword>
<evidence type="ECO:0000256" key="7">
    <source>
        <dbReference type="SAM" id="MobiDB-lite"/>
    </source>
</evidence>
<evidence type="ECO:0000256" key="4">
    <source>
        <dbReference type="ARBA" id="ARBA00023125"/>
    </source>
</evidence>
<keyword evidence="5" id="KW-0804">Transcription</keyword>
<feature type="region of interest" description="Disordered" evidence="7">
    <location>
        <begin position="99"/>
        <end position="137"/>
    </location>
</feature>
<dbReference type="EMBL" id="PKPP01001080">
    <property type="protein sequence ID" value="PWA85851.1"/>
    <property type="molecule type" value="Genomic_DNA"/>
</dbReference>
<feature type="domain" description="R" evidence="9">
    <location>
        <begin position="229"/>
        <end position="246"/>
    </location>
</feature>
<dbReference type="InterPro" id="IPR017888">
    <property type="entry name" value="CYC/TB1_R_domain"/>
</dbReference>
<evidence type="ECO:0000256" key="3">
    <source>
        <dbReference type="ARBA" id="ARBA00023015"/>
    </source>
</evidence>
<dbReference type="InterPro" id="IPR005333">
    <property type="entry name" value="Transcription_factor_TCP"/>
</dbReference>
<keyword evidence="6" id="KW-0539">Nucleus</keyword>
<dbReference type="PANTHER" id="PTHR31072:SF226">
    <property type="entry name" value="TRANSCRIPTION FACTOR TCP18"/>
    <property type="match status" value="1"/>
</dbReference>
<evidence type="ECO:0000259" key="9">
    <source>
        <dbReference type="PROSITE" id="PS51370"/>
    </source>
</evidence>
<comment type="subcellular location">
    <subcellularLocation>
        <location evidence="1">Nucleus</location>
    </subcellularLocation>
</comment>
<protein>
    <submittedName>
        <fullName evidence="10">Uncharacterized protein</fullName>
    </submittedName>
</protein>
<feature type="region of interest" description="Disordered" evidence="7">
    <location>
        <begin position="187"/>
        <end position="215"/>
    </location>
</feature>
<evidence type="ECO:0000256" key="6">
    <source>
        <dbReference type="ARBA" id="ARBA00023242"/>
    </source>
</evidence>
<comment type="caution">
    <text evidence="10">The sequence shown here is derived from an EMBL/GenBank/DDBJ whole genome shotgun (WGS) entry which is preliminary data.</text>
</comment>
<dbReference type="PROSITE" id="PS51370">
    <property type="entry name" value="R"/>
    <property type="match status" value="1"/>
</dbReference>
<gene>
    <name evidence="10" type="ORF">CTI12_AA145670</name>
</gene>
<keyword evidence="3" id="KW-0805">Transcription regulation</keyword>
<dbReference type="PANTHER" id="PTHR31072">
    <property type="entry name" value="TRANSCRIPTION FACTOR TCP4-RELATED"/>
    <property type="match status" value="1"/>
</dbReference>
<feature type="domain" description="TCP" evidence="8">
    <location>
        <begin position="121"/>
        <end position="179"/>
    </location>
</feature>
<dbReference type="GO" id="GO:2000032">
    <property type="term" value="P:regulation of secondary shoot formation"/>
    <property type="evidence" value="ECO:0007669"/>
    <property type="project" value="TreeGrafter"/>
</dbReference>
<evidence type="ECO:0000313" key="10">
    <source>
        <dbReference type="EMBL" id="PWA85851.1"/>
    </source>
</evidence>
<dbReference type="GO" id="GO:0005634">
    <property type="term" value="C:nucleus"/>
    <property type="evidence" value="ECO:0007669"/>
    <property type="project" value="UniProtKB-SubCell"/>
</dbReference>
<name>A0A2U1PJB2_ARTAN</name>
<proteinExistence type="predicted"/>
<evidence type="ECO:0000256" key="2">
    <source>
        <dbReference type="ARBA" id="ARBA00022473"/>
    </source>
</evidence>
<dbReference type="GO" id="GO:0043565">
    <property type="term" value="F:sequence-specific DNA binding"/>
    <property type="evidence" value="ECO:0007669"/>
    <property type="project" value="TreeGrafter"/>
</dbReference>
<dbReference type="PROSITE" id="PS51369">
    <property type="entry name" value="TCP"/>
    <property type="match status" value="1"/>
</dbReference>
<sequence>MYPPSCNNNGNPFVTLNSYNNNRDLLKSPQEDFCPTSSSSFQLCSPPCITLEDGMVLSELLQQENLFCDDDGITDYTNHNTNNNVVHQEFSNLHSDMKKCSNKNGDDDGLNKPKSQRRATKKDRHSKINTAQGPRDRRMRLSIDVAKKFFKLQDLLGFDKASKTVEWLLMKSKSNIQELSSLMNFSNSASGNSNDQSMENSSSKNSDKEKKKAIKGVRKSSYLLRPLAKETREMARKRARERTVERSSKFGCVGGGDDQFLELAPCLDQSMNRGLNCLGSWTTDQPEQPRSHCQFMNRGLNCLGSWTTDQPEQPRSHCQFTGNCSPYWLFNHSQAGVLPQEHHQLNDFHILGNLWEGFN</sequence>